<evidence type="ECO:0008006" key="5">
    <source>
        <dbReference type="Google" id="ProtNLM"/>
    </source>
</evidence>
<keyword evidence="2" id="KW-0732">Signal</keyword>
<feature type="compositionally biased region" description="Low complexity" evidence="1">
    <location>
        <begin position="138"/>
        <end position="159"/>
    </location>
</feature>
<protein>
    <recommendedName>
        <fullName evidence="5">DNA transfer protein p32</fullName>
    </recommendedName>
</protein>
<name>A0A328ABZ4_9CAUL</name>
<evidence type="ECO:0000313" key="3">
    <source>
        <dbReference type="EMBL" id="RAK52139.1"/>
    </source>
</evidence>
<dbReference type="RefSeq" id="WP_111515463.1">
    <property type="nucleotide sequence ID" value="NZ_QFYR01000003.1"/>
</dbReference>
<evidence type="ECO:0000313" key="4">
    <source>
        <dbReference type="Proteomes" id="UP000249725"/>
    </source>
</evidence>
<proteinExistence type="predicted"/>
<organism evidence="3 4">
    <name type="scientific">Phenylobacterium deserti</name>
    <dbReference type="NCBI Taxonomy" id="1914756"/>
    <lineage>
        <taxon>Bacteria</taxon>
        <taxon>Pseudomonadati</taxon>
        <taxon>Pseudomonadota</taxon>
        <taxon>Alphaproteobacteria</taxon>
        <taxon>Caulobacterales</taxon>
        <taxon>Caulobacteraceae</taxon>
        <taxon>Phenylobacterium</taxon>
    </lineage>
</organism>
<dbReference type="Proteomes" id="UP000249725">
    <property type="component" value="Unassembled WGS sequence"/>
</dbReference>
<reference evidence="4" key="1">
    <citation type="submission" date="2018-05" db="EMBL/GenBank/DDBJ databases">
        <authorList>
            <person name="Li X."/>
        </authorList>
    </citation>
    <scope>NUCLEOTIDE SEQUENCE [LARGE SCALE GENOMIC DNA]</scope>
    <source>
        <strain evidence="4">YIM 73061</strain>
    </source>
</reference>
<sequence length="367" mass="38260">MPFPLIAAAIAGVAGLGSAAISSRATSKAADAARDAADRNAQVSREAYQQTRADLQPYAQAGYAALPELQRALGLGGGQGGGATVSAAPQAPYASYVDANPDLAQAYASDHRAQGMSKEEFGQFHYQTYGQNEGRQLPSAQAQPTAQPAGAPSAAPAAQTPTDLITAERPDQPVWQDPGTVDPFQFDASRIAEDPGYKFRYDEALRAANTGYAARGLLKSGGAVKGIMDRASGLASQETQNAFQRQFATWQGNANQSNANRAFQYNVFAGDRANLNSNFNTDRGFQADQKQQGIANLFNLTNMGQSAAAGQANAGNIFANNTMSNNNQAAANIGNAAIANANNLNNLFGAGLQAYGMYQGSKAGGLF</sequence>
<comment type="caution">
    <text evidence="3">The sequence shown here is derived from an EMBL/GenBank/DDBJ whole genome shotgun (WGS) entry which is preliminary data.</text>
</comment>
<feature type="chain" id="PRO_5016298619" description="DNA transfer protein p32" evidence="2">
    <location>
        <begin position="20"/>
        <end position="367"/>
    </location>
</feature>
<dbReference type="AlphaFoldDB" id="A0A328ABZ4"/>
<evidence type="ECO:0000256" key="1">
    <source>
        <dbReference type="SAM" id="MobiDB-lite"/>
    </source>
</evidence>
<accession>A0A328ABZ4</accession>
<evidence type="ECO:0000256" key="2">
    <source>
        <dbReference type="SAM" id="SignalP"/>
    </source>
</evidence>
<gene>
    <name evidence="3" type="ORF">DJ018_13365</name>
</gene>
<feature type="signal peptide" evidence="2">
    <location>
        <begin position="1"/>
        <end position="19"/>
    </location>
</feature>
<keyword evidence="4" id="KW-1185">Reference proteome</keyword>
<dbReference type="EMBL" id="QFYR01000003">
    <property type="protein sequence ID" value="RAK52139.1"/>
    <property type="molecule type" value="Genomic_DNA"/>
</dbReference>
<feature type="region of interest" description="Disordered" evidence="1">
    <location>
        <begin position="135"/>
        <end position="159"/>
    </location>
</feature>